<proteinExistence type="predicted"/>
<evidence type="ECO:0000256" key="1">
    <source>
        <dbReference type="ARBA" id="ARBA00022723"/>
    </source>
</evidence>
<evidence type="ECO:0000256" key="3">
    <source>
        <dbReference type="ARBA" id="ARBA00022771"/>
    </source>
</evidence>
<dbReference type="SMART" id="SM00355">
    <property type="entry name" value="ZnF_C2H2"/>
    <property type="match status" value="5"/>
</dbReference>
<dbReference type="GO" id="GO:0008270">
    <property type="term" value="F:zinc ion binding"/>
    <property type="evidence" value="ECO:0007669"/>
    <property type="project" value="UniProtKB-KW"/>
</dbReference>
<dbReference type="Pfam" id="PF00096">
    <property type="entry name" value="zf-C2H2"/>
    <property type="match status" value="1"/>
</dbReference>
<gene>
    <name evidence="8" type="ORF">ACJMK2_006300</name>
</gene>
<dbReference type="InterPro" id="IPR036236">
    <property type="entry name" value="Znf_C2H2_sf"/>
</dbReference>
<dbReference type="AlphaFoldDB" id="A0ABD3VSR7"/>
<feature type="compositionally biased region" description="Basic and acidic residues" evidence="6">
    <location>
        <begin position="468"/>
        <end position="481"/>
    </location>
</feature>
<dbReference type="Proteomes" id="UP001634394">
    <property type="component" value="Unassembled WGS sequence"/>
</dbReference>
<dbReference type="InterPro" id="IPR013087">
    <property type="entry name" value="Znf_C2H2_type"/>
</dbReference>
<dbReference type="EMBL" id="JBJQND010000010">
    <property type="protein sequence ID" value="KAL3864635.1"/>
    <property type="molecule type" value="Genomic_DNA"/>
</dbReference>
<sequence length="715" mass="79498">MSEGKDPEPSDTPPGVVINRNAVARQLLPENPADVNNSGVGVDKEHPVVECETLETGPSADSSERTNLVSKTLEPISDCGPVILVAPVAPVSDFDGDISTLRVLEKREQNVAGAISKGPVGMESHHLHEKVPESRECDYPPRCRNPNGFADHSRSDTSPQPSNTSIDWASTSQSSREEQHNQFFNLRELDVNRQLNSPVVDSQYMNGRDPTSDQEEMYRMSPDDDDMITSPASRFYKCRFCNFSAATYTQLQLHVPKHGGHLKALKCPFCDYATNDKSNFRRHRRLHARNNPVNVLKCGKCSFTTILPRKIREHYQRVHNEHLPPDISETASYEPQRFLNGQFGMGHIELSPTNCPVSSGPVTVAPIHTLLTTAHAGGYHYSTNARQPMENCMVNQYGNVYTSVSRRQTDENNMASNYLRSIVSSIMNSHHQTRVPATSTMTSSSFFMPQTVESTQLSPVTPQRRLPHTHEIQDVKIKVEPIECDGTSDVSSSATPYSNAPYTPDIQCSAEAQSTRRSYRESVEDSLNRSNEASSTNHVLSGQNMQRPSRTHRPSPDDLTSSRQDTRLSMDSSAMKTTIKTETTNIGIQCELPVVKPESLVQNGTYIQDGIGGRLIRVRGVERGVQCEILNTVRTQKLSNRAQSVASESEMSEHQSSISGDSRCCHCGITFDDEVLFSIHIGCHSHTDPFICNVCGKQCGNKYGFYSHIMRGHQF</sequence>
<keyword evidence="4" id="KW-0862">Zinc</keyword>
<feature type="compositionally biased region" description="Polar residues" evidence="6">
    <location>
        <begin position="156"/>
        <end position="174"/>
    </location>
</feature>
<evidence type="ECO:0000313" key="9">
    <source>
        <dbReference type="Proteomes" id="UP001634394"/>
    </source>
</evidence>
<feature type="domain" description="C2H2-type" evidence="7">
    <location>
        <begin position="265"/>
        <end position="292"/>
    </location>
</feature>
<dbReference type="PANTHER" id="PTHR24379:SF121">
    <property type="entry name" value="C2H2-TYPE DOMAIN-CONTAINING PROTEIN"/>
    <property type="match status" value="1"/>
</dbReference>
<evidence type="ECO:0000256" key="2">
    <source>
        <dbReference type="ARBA" id="ARBA00022737"/>
    </source>
</evidence>
<keyword evidence="2" id="KW-0677">Repeat</keyword>
<feature type="compositionally biased region" description="Basic and acidic residues" evidence="6">
    <location>
        <begin position="518"/>
        <end position="527"/>
    </location>
</feature>
<evidence type="ECO:0000256" key="5">
    <source>
        <dbReference type="PROSITE-ProRule" id="PRU00042"/>
    </source>
</evidence>
<feature type="compositionally biased region" description="Basic and acidic residues" evidence="6">
    <location>
        <begin position="123"/>
        <end position="141"/>
    </location>
</feature>
<feature type="compositionally biased region" description="Polar residues" evidence="6">
    <location>
        <begin position="488"/>
        <end position="501"/>
    </location>
</feature>
<evidence type="ECO:0000256" key="6">
    <source>
        <dbReference type="SAM" id="MobiDB-lite"/>
    </source>
</evidence>
<protein>
    <recommendedName>
        <fullName evidence="7">C2H2-type domain-containing protein</fullName>
    </recommendedName>
</protein>
<comment type="caution">
    <text evidence="8">The sequence shown here is derived from an EMBL/GenBank/DDBJ whole genome shotgun (WGS) entry which is preliminary data.</text>
</comment>
<keyword evidence="1" id="KW-0479">Metal-binding</keyword>
<dbReference type="SUPFAM" id="SSF57667">
    <property type="entry name" value="beta-beta-alpha zinc fingers"/>
    <property type="match status" value="2"/>
</dbReference>
<dbReference type="PROSITE" id="PS00028">
    <property type="entry name" value="ZINC_FINGER_C2H2_1"/>
    <property type="match status" value="2"/>
</dbReference>
<accession>A0ABD3VSR7</accession>
<name>A0ABD3VSR7_SINWO</name>
<feature type="region of interest" description="Disordered" evidence="6">
    <location>
        <begin position="453"/>
        <end position="578"/>
    </location>
</feature>
<dbReference type="Gene3D" id="3.30.160.60">
    <property type="entry name" value="Classic Zinc Finger"/>
    <property type="match status" value="2"/>
</dbReference>
<reference evidence="8 9" key="1">
    <citation type="submission" date="2024-11" db="EMBL/GenBank/DDBJ databases">
        <title>Chromosome-level genome assembly of the freshwater bivalve Anodonta woodiana.</title>
        <authorList>
            <person name="Chen X."/>
        </authorList>
    </citation>
    <scope>NUCLEOTIDE SEQUENCE [LARGE SCALE GENOMIC DNA]</scope>
    <source>
        <strain evidence="8">MN2024</strain>
        <tissue evidence="8">Gills</tissue>
    </source>
</reference>
<evidence type="ECO:0000259" key="7">
    <source>
        <dbReference type="PROSITE" id="PS50157"/>
    </source>
</evidence>
<keyword evidence="3 5" id="KW-0863">Zinc-finger</keyword>
<feature type="compositionally biased region" description="Polar residues" evidence="6">
    <location>
        <begin position="558"/>
        <end position="578"/>
    </location>
</feature>
<feature type="region of interest" description="Disordered" evidence="6">
    <location>
        <begin position="117"/>
        <end position="180"/>
    </location>
</feature>
<dbReference type="PROSITE" id="PS50157">
    <property type="entry name" value="ZINC_FINGER_C2H2_2"/>
    <property type="match status" value="1"/>
</dbReference>
<feature type="compositionally biased region" description="Polar residues" evidence="6">
    <location>
        <begin position="528"/>
        <end position="548"/>
    </location>
</feature>
<organism evidence="8 9">
    <name type="scientific">Sinanodonta woodiana</name>
    <name type="common">Chinese pond mussel</name>
    <name type="synonym">Anodonta woodiana</name>
    <dbReference type="NCBI Taxonomy" id="1069815"/>
    <lineage>
        <taxon>Eukaryota</taxon>
        <taxon>Metazoa</taxon>
        <taxon>Spiralia</taxon>
        <taxon>Lophotrochozoa</taxon>
        <taxon>Mollusca</taxon>
        <taxon>Bivalvia</taxon>
        <taxon>Autobranchia</taxon>
        <taxon>Heteroconchia</taxon>
        <taxon>Palaeoheterodonta</taxon>
        <taxon>Unionida</taxon>
        <taxon>Unionoidea</taxon>
        <taxon>Unionidae</taxon>
        <taxon>Unioninae</taxon>
        <taxon>Sinanodonta</taxon>
    </lineage>
</organism>
<evidence type="ECO:0000313" key="8">
    <source>
        <dbReference type="EMBL" id="KAL3864635.1"/>
    </source>
</evidence>
<keyword evidence="9" id="KW-1185">Reference proteome</keyword>
<dbReference type="PANTHER" id="PTHR24379">
    <property type="entry name" value="KRAB AND ZINC FINGER DOMAIN-CONTAINING"/>
    <property type="match status" value="1"/>
</dbReference>
<evidence type="ECO:0000256" key="4">
    <source>
        <dbReference type="ARBA" id="ARBA00022833"/>
    </source>
</evidence>